<proteinExistence type="predicted"/>
<reference evidence="1 2" key="1">
    <citation type="submission" date="2017-06" db="EMBL/GenBank/DDBJ databases">
        <authorList>
            <person name="Kim H.J."/>
            <person name="Triplett B.A."/>
        </authorList>
    </citation>
    <scope>NUCLEOTIDE SEQUENCE [LARGE SCALE GENOMIC DNA]</scope>
    <source>
        <strain evidence="1 2">DSM 19307</strain>
    </source>
</reference>
<organism evidence="1 2">
    <name type="scientific">Ekhidna lutea</name>
    <dbReference type="NCBI Taxonomy" id="447679"/>
    <lineage>
        <taxon>Bacteria</taxon>
        <taxon>Pseudomonadati</taxon>
        <taxon>Bacteroidota</taxon>
        <taxon>Cytophagia</taxon>
        <taxon>Cytophagales</taxon>
        <taxon>Reichenbachiellaceae</taxon>
        <taxon>Ekhidna</taxon>
    </lineage>
</organism>
<dbReference type="RefSeq" id="WP_089356421.1">
    <property type="nucleotide sequence ID" value="NZ_FZPD01000003.1"/>
</dbReference>
<accession>A0A239IHW9</accession>
<evidence type="ECO:0000313" key="1">
    <source>
        <dbReference type="EMBL" id="SNS93207.1"/>
    </source>
</evidence>
<name>A0A239IHW9_EKHLU</name>
<evidence type="ECO:0000313" key="2">
    <source>
        <dbReference type="Proteomes" id="UP000198393"/>
    </source>
</evidence>
<gene>
    <name evidence="1" type="ORF">SAMN05421640_1675</name>
</gene>
<sequence>MKTLQFKRFSVFIYAAFILIACQDDAIVEEELIETDFDMIIAIELADEYLSSTAGRDNSERSITVLKYHKDKLYFATNTDDVKGYQELTETSITAIVDPGEFVFWYAGGGVSDLDGIEFDPTSQDDLDEYPEEINADRMWKLQVPMDGDLPMYKYDILYQHKDNDGTPIRLDPKIRVKGDEEE</sequence>
<dbReference type="AlphaFoldDB" id="A0A239IHW9"/>
<keyword evidence="2" id="KW-1185">Reference proteome</keyword>
<dbReference type="PROSITE" id="PS51257">
    <property type="entry name" value="PROKAR_LIPOPROTEIN"/>
    <property type="match status" value="1"/>
</dbReference>
<protein>
    <submittedName>
        <fullName evidence="1">Uncharacterized protein</fullName>
    </submittedName>
</protein>
<dbReference type="EMBL" id="FZPD01000003">
    <property type="protein sequence ID" value="SNS93207.1"/>
    <property type="molecule type" value="Genomic_DNA"/>
</dbReference>
<dbReference type="Proteomes" id="UP000198393">
    <property type="component" value="Unassembled WGS sequence"/>
</dbReference>